<keyword evidence="2" id="KW-1185">Reference proteome</keyword>
<organism evidence="1 2">
    <name type="scientific">Mariniflexile ostreae</name>
    <dbReference type="NCBI Taxonomy" id="1520892"/>
    <lineage>
        <taxon>Bacteria</taxon>
        <taxon>Pseudomonadati</taxon>
        <taxon>Bacteroidota</taxon>
        <taxon>Flavobacteriia</taxon>
        <taxon>Flavobacteriales</taxon>
        <taxon>Flavobacteriaceae</taxon>
        <taxon>Mariniflexile</taxon>
    </lineage>
</organism>
<sequence length="198" mass="23597">MPKKTKYDANFTAGGLLFTEFKALETILLSSNFKELIKKEEEQNKVIGIATNSSRKRIISEIKRRYDQVNADFWNHFFQWSDYEQKLGLFYLCLKTYPLVLDIHIEVALKKFKMGSSMDAYDIQMRMEEIMSYDDEVANWSEKTFYKMNTQYRKVLKDVGMYNGKKLNRPEKASLMLWSYFKQINGQWFLKACFIENI</sequence>
<name>A0ABV5FAS7_9FLAO</name>
<evidence type="ECO:0000313" key="1">
    <source>
        <dbReference type="EMBL" id="MFB9056536.1"/>
    </source>
</evidence>
<dbReference type="Proteomes" id="UP001589585">
    <property type="component" value="Unassembled WGS sequence"/>
</dbReference>
<dbReference type="InterPro" id="IPR023137">
    <property type="entry name" value="BrxA_sf"/>
</dbReference>
<reference evidence="1 2" key="1">
    <citation type="submission" date="2024-09" db="EMBL/GenBank/DDBJ databases">
        <authorList>
            <person name="Sun Q."/>
            <person name="Mori K."/>
        </authorList>
    </citation>
    <scope>NUCLEOTIDE SEQUENCE [LARGE SCALE GENOMIC DNA]</scope>
    <source>
        <strain evidence="1 2">CECT 8622</strain>
    </source>
</reference>
<dbReference type="InterPro" id="IPR014948">
    <property type="entry name" value="BrxA"/>
</dbReference>
<dbReference type="Gene3D" id="1.10.3540.10">
    <property type="entry name" value="uncharacterized protein from magnetospirillum magneticum domain"/>
    <property type="match status" value="1"/>
</dbReference>
<dbReference type="EMBL" id="JBHMFC010000022">
    <property type="protein sequence ID" value="MFB9056536.1"/>
    <property type="molecule type" value="Genomic_DNA"/>
</dbReference>
<dbReference type="RefSeq" id="WP_379860726.1">
    <property type="nucleotide sequence ID" value="NZ_JBHMFC010000022.1"/>
</dbReference>
<comment type="caution">
    <text evidence="1">The sequence shown here is derived from an EMBL/GenBank/DDBJ whole genome shotgun (WGS) entry which is preliminary data.</text>
</comment>
<gene>
    <name evidence="1" type="ORF">ACFFU9_07230</name>
</gene>
<dbReference type="Pfam" id="PF08849">
    <property type="entry name" value="BrxA"/>
    <property type="match status" value="1"/>
</dbReference>
<evidence type="ECO:0000313" key="2">
    <source>
        <dbReference type="Proteomes" id="UP001589585"/>
    </source>
</evidence>
<proteinExistence type="predicted"/>
<protein>
    <submittedName>
        <fullName evidence="1">BrxA family protein</fullName>
    </submittedName>
</protein>
<accession>A0ABV5FAS7</accession>